<evidence type="ECO:0000313" key="2">
    <source>
        <dbReference type="Proteomes" id="UP001054945"/>
    </source>
</evidence>
<comment type="caution">
    <text evidence="1">The sequence shown here is derived from an EMBL/GenBank/DDBJ whole genome shotgun (WGS) entry which is preliminary data.</text>
</comment>
<protein>
    <submittedName>
        <fullName evidence="1">Uncharacterized protein</fullName>
    </submittedName>
</protein>
<dbReference type="Proteomes" id="UP001054945">
    <property type="component" value="Unassembled WGS sequence"/>
</dbReference>
<evidence type="ECO:0000313" key="1">
    <source>
        <dbReference type="EMBL" id="GIY78151.1"/>
    </source>
</evidence>
<gene>
    <name evidence="1" type="ORF">CEXT_616341</name>
</gene>
<keyword evidence="2" id="KW-1185">Reference proteome</keyword>
<reference evidence="1 2" key="1">
    <citation type="submission" date="2021-06" db="EMBL/GenBank/DDBJ databases">
        <title>Caerostris extrusa draft genome.</title>
        <authorList>
            <person name="Kono N."/>
            <person name="Arakawa K."/>
        </authorList>
    </citation>
    <scope>NUCLEOTIDE SEQUENCE [LARGE SCALE GENOMIC DNA]</scope>
</reference>
<name>A0AAV4W8A3_CAEEX</name>
<accession>A0AAV4W8A3</accession>
<proteinExistence type="predicted"/>
<sequence>MEDHCSVFLRTLQEQMGGIPPRYKQNNPHDFPILLNPPPAIMGYPTASSSFSAVAVCYVRFTEPRPRLHSNEEVFLSNQSGSKINVSVDTSGVEKHSERERYTAFFFSSSFFRAVHRAFYIVFEACV</sequence>
<dbReference type="AlphaFoldDB" id="A0AAV4W8A3"/>
<organism evidence="1 2">
    <name type="scientific">Caerostris extrusa</name>
    <name type="common">Bark spider</name>
    <name type="synonym">Caerostris bankana</name>
    <dbReference type="NCBI Taxonomy" id="172846"/>
    <lineage>
        <taxon>Eukaryota</taxon>
        <taxon>Metazoa</taxon>
        <taxon>Ecdysozoa</taxon>
        <taxon>Arthropoda</taxon>
        <taxon>Chelicerata</taxon>
        <taxon>Arachnida</taxon>
        <taxon>Araneae</taxon>
        <taxon>Araneomorphae</taxon>
        <taxon>Entelegynae</taxon>
        <taxon>Araneoidea</taxon>
        <taxon>Araneidae</taxon>
        <taxon>Caerostris</taxon>
    </lineage>
</organism>
<dbReference type="EMBL" id="BPLR01015720">
    <property type="protein sequence ID" value="GIY78151.1"/>
    <property type="molecule type" value="Genomic_DNA"/>
</dbReference>